<sequence length="92" mass="10827">MKIITFPTHRVIYYMEQEIEVPLWVRYVAAYPGNYGKLVSLIGFASKPRVTKNGIWFIPKTFKDRQQEEIGVIRHSDINKTNFHKTLQGPFK</sequence>
<protein>
    <submittedName>
        <fullName evidence="1">Uncharacterized protein</fullName>
    </submittedName>
</protein>
<organism evidence="1 2">
    <name type="scientific">Klebsiella phage KP8</name>
    <dbReference type="NCBI Taxonomy" id="2099850"/>
    <lineage>
        <taxon>Viruses</taxon>
        <taxon>Duplodnaviria</taxon>
        <taxon>Heunggongvirae</taxon>
        <taxon>Uroviricota</taxon>
        <taxon>Caudoviricetes</taxon>
        <taxon>Schitoviridae</taxon>
        <taxon>Enquatrovirinae</taxon>
        <taxon>Kaypoctavirus</taxon>
        <taxon>Kaypoctavirus KP8</taxon>
    </lineage>
</organism>
<evidence type="ECO:0000313" key="1">
    <source>
        <dbReference type="EMBL" id="AVJ48926.1"/>
    </source>
</evidence>
<evidence type="ECO:0000313" key="2">
    <source>
        <dbReference type="Proteomes" id="UP000241488"/>
    </source>
</evidence>
<keyword evidence="2" id="KW-1185">Reference proteome</keyword>
<accession>A0A2P1CCH6</accession>
<dbReference type="KEGG" id="vg:55607646"/>
<dbReference type="GeneID" id="55607646"/>
<dbReference type="Proteomes" id="UP000241488">
    <property type="component" value="Segment"/>
</dbReference>
<dbReference type="EMBL" id="MG922974">
    <property type="protein sequence ID" value="AVJ48926.1"/>
    <property type="molecule type" value="Genomic_DNA"/>
</dbReference>
<name>A0A2P1CCH6_9CAUD</name>
<reference evidence="2" key="1">
    <citation type="submission" date="2018-02" db="EMBL/GenBank/DDBJ databases">
        <title>Complete genome of Klebsiella pneumoniae Podoviridae bacteriophage KP8.</title>
        <authorList>
            <person name="Bokovaya O."/>
            <person name="Tikunov A."/>
            <person name="Morozova V."/>
        </authorList>
    </citation>
    <scope>NUCLEOTIDE SEQUENCE [LARGE SCALE GENOMIC DNA]</scope>
</reference>
<proteinExistence type="predicted"/>
<dbReference type="RefSeq" id="YP_009837456.1">
    <property type="nucleotide sequence ID" value="NC_048700.1"/>
</dbReference>